<feature type="region of interest" description="Disordered" evidence="1">
    <location>
        <begin position="1"/>
        <end position="71"/>
    </location>
</feature>
<evidence type="ECO:0000313" key="2">
    <source>
        <dbReference type="EMBL" id="GAA3111703.1"/>
    </source>
</evidence>
<feature type="compositionally biased region" description="Low complexity" evidence="1">
    <location>
        <begin position="18"/>
        <end position="29"/>
    </location>
</feature>
<name>A0ABP6MK88_9ACTN</name>
<sequence>MEMSTTAIGQRRRNTSEAPARTPNATPTPVGTPVSPENVIPSAPHSAAEANASPTSNTALRRRSHHHGPVTAALRFSPVVVMPSSLRATSPPFPASFRLSDRTHALFDAKRNGQKSLELLNRPRSRPDARIPDEGREGPRTVRKNTGDGYHGCLMIYVRQSDDLYRRMEGAWYGIVLGAETAT</sequence>
<reference evidence="3" key="1">
    <citation type="journal article" date="2019" name="Int. J. Syst. Evol. Microbiol.">
        <title>The Global Catalogue of Microorganisms (GCM) 10K type strain sequencing project: providing services to taxonomists for standard genome sequencing and annotation.</title>
        <authorList>
            <consortium name="The Broad Institute Genomics Platform"/>
            <consortium name="The Broad Institute Genome Sequencing Center for Infectious Disease"/>
            <person name="Wu L."/>
            <person name="Ma J."/>
        </authorList>
    </citation>
    <scope>NUCLEOTIDE SEQUENCE [LARGE SCALE GENOMIC DNA]</scope>
    <source>
        <strain evidence="3">JCM 9092</strain>
    </source>
</reference>
<proteinExistence type="predicted"/>
<dbReference type="EMBL" id="BAAAUG010000065">
    <property type="protein sequence ID" value="GAA3111703.1"/>
    <property type="molecule type" value="Genomic_DNA"/>
</dbReference>
<accession>A0ABP6MK88</accession>
<comment type="caution">
    <text evidence="2">The sequence shown here is derived from an EMBL/GenBank/DDBJ whole genome shotgun (WGS) entry which is preliminary data.</text>
</comment>
<evidence type="ECO:0000313" key="3">
    <source>
        <dbReference type="Proteomes" id="UP001501637"/>
    </source>
</evidence>
<organism evidence="2 3">
    <name type="scientific">Streptomyces rectiviolaceus</name>
    <dbReference type="NCBI Taxonomy" id="332591"/>
    <lineage>
        <taxon>Bacteria</taxon>
        <taxon>Bacillati</taxon>
        <taxon>Actinomycetota</taxon>
        <taxon>Actinomycetes</taxon>
        <taxon>Kitasatosporales</taxon>
        <taxon>Streptomycetaceae</taxon>
        <taxon>Streptomyces</taxon>
    </lineage>
</organism>
<keyword evidence="3" id="KW-1185">Reference proteome</keyword>
<evidence type="ECO:0000256" key="1">
    <source>
        <dbReference type="SAM" id="MobiDB-lite"/>
    </source>
</evidence>
<feature type="compositionally biased region" description="Basic and acidic residues" evidence="1">
    <location>
        <begin position="125"/>
        <end position="140"/>
    </location>
</feature>
<feature type="region of interest" description="Disordered" evidence="1">
    <location>
        <begin position="122"/>
        <end position="145"/>
    </location>
</feature>
<gene>
    <name evidence="2" type="ORF">GCM10010449_37540</name>
</gene>
<protein>
    <submittedName>
        <fullName evidence="2">Uncharacterized protein</fullName>
    </submittedName>
</protein>
<dbReference type="Proteomes" id="UP001501637">
    <property type="component" value="Unassembled WGS sequence"/>
</dbReference>